<dbReference type="InterPro" id="IPR050307">
    <property type="entry name" value="Sterol_Desaturase_Related"/>
</dbReference>
<keyword evidence="3 5" id="KW-1133">Transmembrane helix</keyword>
<evidence type="ECO:0000256" key="1">
    <source>
        <dbReference type="ARBA" id="ARBA00004370"/>
    </source>
</evidence>
<feature type="transmembrane region" description="Helical" evidence="5">
    <location>
        <begin position="184"/>
        <end position="206"/>
    </location>
</feature>
<dbReference type="GO" id="GO:0016020">
    <property type="term" value="C:membrane"/>
    <property type="evidence" value="ECO:0007669"/>
    <property type="project" value="UniProtKB-SubCell"/>
</dbReference>
<evidence type="ECO:0000256" key="5">
    <source>
        <dbReference type="SAM" id="Phobius"/>
    </source>
</evidence>
<feature type="domain" description="Fatty acid hydroxylase" evidence="6">
    <location>
        <begin position="193"/>
        <end position="322"/>
    </location>
</feature>
<dbReference type="GO" id="GO:0008610">
    <property type="term" value="P:lipid biosynthetic process"/>
    <property type="evidence" value="ECO:0007669"/>
    <property type="project" value="InterPro"/>
</dbReference>
<dbReference type="InterPro" id="IPR006694">
    <property type="entry name" value="Fatty_acid_hydroxylase"/>
</dbReference>
<dbReference type="AlphaFoldDB" id="A3SNH6"/>
<name>A3SNH6_ROSNI</name>
<gene>
    <name evidence="7" type="ORF">ISM_14160</name>
</gene>
<evidence type="ECO:0000259" key="6">
    <source>
        <dbReference type="Pfam" id="PF04116"/>
    </source>
</evidence>
<dbReference type="EMBL" id="AALY01000002">
    <property type="protein sequence ID" value="EAP76016.1"/>
    <property type="molecule type" value="Genomic_DNA"/>
</dbReference>
<reference evidence="7 8" key="1">
    <citation type="submission" date="2005-12" db="EMBL/GenBank/DDBJ databases">
        <authorList>
            <person name="Moran M.A."/>
            <person name="Ferriera S."/>
            <person name="Johnson J."/>
            <person name="Kravitz S."/>
            <person name="Halpern A."/>
            <person name="Remington K."/>
            <person name="Beeson K."/>
            <person name="Tran B."/>
            <person name="Rogers Y.-H."/>
            <person name="Friedman R."/>
            <person name="Venter J.C."/>
        </authorList>
    </citation>
    <scope>NUCLEOTIDE SEQUENCE [LARGE SCALE GENOMIC DNA]</scope>
    <source>
        <strain evidence="8">ATCC BAA-591 / DSM 15170 / ISM</strain>
    </source>
</reference>
<evidence type="ECO:0000256" key="4">
    <source>
        <dbReference type="ARBA" id="ARBA00023136"/>
    </source>
</evidence>
<feature type="transmembrane region" description="Helical" evidence="5">
    <location>
        <begin position="97"/>
        <end position="117"/>
    </location>
</feature>
<keyword evidence="4 5" id="KW-0472">Membrane</keyword>
<evidence type="ECO:0000256" key="2">
    <source>
        <dbReference type="ARBA" id="ARBA00022692"/>
    </source>
</evidence>
<evidence type="ECO:0000313" key="7">
    <source>
        <dbReference type="EMBL" id="EAP76016.1"/>
    </source>
</evidence>
<feature type="transmembrane region" description="Helical" evidence="5">
    <location>
        <begin position="56"/>
        <end position="77"/>
    </location>
</feature>
<accession>A3SNH6</accession>
<comment type="caution">
    <text evidence="7">The sequence shown here is derived from an EMBL/GenBank/DDBJ whole genome shotgun (WGS) entry which is preliminary data.</text>
</comment>
<dbReference type="STRING" id="89187.ISM_14160"/>
<dbReference type="Proteomes" id="UP000005954">
    <property type="component" value="Unassembled WGS sequence"/>
</dbReference>
<sequence>MIAAENTRREESAKMHDFAHDPEAERWNYRPEAPVALNPLFHWPPRPMAVLRWYRGAWLTLGSLSLCFAMAVAVYLWVMPPLSEMREFAPGWMITVWLMNVVPQCLVAGSLHWWLYIRRGQGMRKKFDKRDLTRKNGSFTFRNQVLDNIWWTLGSAMSVATLYQWGIFWAMANGYAPGISFDSAPIWFVLWMLLIPMWSSLHFYWVHRLEHHPRLYRHVHAVHHRNVNVGPWSGISNHWYENLFYFTTYFIHLVVASHPLHLLYHVYFQQLSPVLSHSGFEKLIARDREAMRAGDFFHQLHHRYFECNYGTSEIPFDRWFGTFHDGSAEATARTRAHKTQMYTR</sequence>
<feature type="transmembrane region" description="Helical" evidence="5">
    <location>
        <begin position="149"/>
        <end position="172"/>
    </location>
</feature>
<keyword evidence="2 5" id="KW-0812">Transmembrane</keyword>
<dbReference type="eggNOG" id="COG3000">
    <property type="taxonomic scope" value="Bacteria"/>
</dbReference>
<organism evidence="7 8">
    <name type="scientific">Roseovarius nubinhibens (strain ATCC BAA-591 / DSM 15170 / ISM)</name>
    <dbReference type="NCBI Taxonomy" id="89187"/>
    <lineage>
        <taxon>Bacteria</taxon>
        <taxon>Pseudomonadati</taxon>
        <taxon>Pseudomonadota</taxon>
        <taxon>Alphaproteobacteria</taxon>
        <taxon>Rhodobacterales</taxon>
        <taxon>Roseobacteraceae</taxon>
        <taxon>Roseovarius</taxon>
    </lineage>
</organism>
<dbReference type="HOGENOM" id="CLU_069358_0_0_5"/>
<dbReference type="Pfam" id="PF04116">
    <property type="entry name" value="FA_hydroxylase"/>
    <property type="match status" value="1"/>
</dbReference>
<dbReference type="GO" id="GO:0016491">
    <property type="term" value="F:oxidoreductase activity"/>
    <property type="evidence" value="ECO:0007669"/>
    <property type="project" value="InterPro"/>
</dbReference>
<protein>
    <recommendedName>
        <fullName evidence="6">Fatty acid hydroxylase domain-containing protein</fullName>
    </recommendedName>
</protein>
<evidence type="ECO:0000256" key="3">
    <source>
        <dbReference type="ARBA" id="ARBA00022989"/>
    </source>
</evidence>
<evidence type="ECO:0000313" key="8">
    <source>
        <dbReference type="Proteomes" id="UP000005954"/>
    </source>
</evidence>
<comment type="subcellular location">
    <subcellularLocation>
        <location evidence="1">Membrane</location>
    </subcellularLocation>
</comment>
<keyword evidence="8" id="KW-1185">Reference proteome</keyword>
<proteinExistence type="predicted"/>
<dbReference type="GO" id="GO:0005506">
    <property type="term" value="F:iron ion binding"/>
    <property type="evidence" value="ECO:0007669"/>
    <property type="project" value="InterPro"/>
</dbReference>
<dbReference type="PANTHER" id="PTHR11863">
    <property type="entry name" value="STEROL DESATURASE"/>
    <property type="match status" value="1"/>
</dbReference>